<dbReference type="EMBL" id="JAVJAF010000001">
    <property type="protein sequence ID" value="MDR6233591.1"/>
    <property type="molecule type" value="Genomic_DNA"/>
</dbReference>
<dbReference type="Gene3D" id="2.30.110.10">
    <property type="entry name" value="Electron Transport, Fmn-binding Protein, Chain A"/>
    <property type="match status" value="1"/>
</dbReference>
<sequence>MADKTLHDLSKAMRDLDFCMLTTGSGRLTSRPMSNNGDVEYDGDSWFYAYEDSAKIRDIEQDPAVGLTFTEGKSLLGKPGLFVAIDGRAELIRDKAQFEAHWTKSLQLWFPQGTDTPGMILIKVQAERVRYWDGEEQGELRP</sequence>
<dbReference type="InterPro" id="IPR012349">
    <property type="entry name" value="Split_barrel_FMN-bd"/>
</dbReference>
<accession>A0AAJ2EWP1</accession>
<reference evidence="2" key="1">
    <citation type="submission" date="2023-08" db="EMBL/GenBank/DDBJ databases">
        <title>Functional and genomic diversity of the sorghum phyllosphere microbiome.</title>
        <authorList>
            <person name="Shade A."/>
        </authorList>
    </citation>
    <scope>NUCLEOTIDE SEQUENCE</scope>
    <source>
        <strain evidence="2">SORGH_AS_0201</strain>
    </source>
</reference>
<dbReference type="Proteomes" id="UP001268036">
    <property type="component" value="Unassembled WGS sequence"/>
</dbReference>
<dbReference type="Pfam" id="PF16242">
    <property type="entry name" value="Pyrid_ox_like"/>
    <property type="match status" value="1"/>
</dbReference>
<proteinExistence type="predicted"/>
<organism evidence="2 3">
    <name type="scientific">Pseudomonas oryzihabitans</name>
    <dbReference type="NCBI Taxonomy" id="47885"/>
    <lineage>
        <taxon>Bacteria</taxon>
        <taxon>Pseudomonadati</taxon>
        <taxon>Pseudomonadota</taxon>
        <taxon>Gammaproteobacteria</taxon>
        <taxon>Pseudomonadales</taxon>
        <taxon>Pseudomonadaceae</taxon>
        <taxon>Pseudomonas</taxon>
    </lineage>
</organism>
<dbReference type="PANTHER" id="PTHR34818">
    <property type="entry name" value="PROTEIN BLI-3"/>
    <property type="match status" value="1"/>
</dbReference>
<protein>
    <submittedName>
        <fullName evidence="2">General stress protein 26</fullName>
    </submittedName>
</protein>
<dbReference type="SUPFAM" id="SSF50475">
    <property type="entry name" value="FMN-binding split barrel"/>
    <property type="match status" value="1"/>
</dbReference>
<dbReference type="InterPro" id="IPR038725">
    <property type="entry name" value="YdaG_split_barrel_FMN-bd"/>
</dbReference>
<gene>
    <name evidence="2" type="ORF">QE440_001332</name>
</gene>
<dbReference type="PANTHER" id="PTHR34818:SF1">
    <property type="entry name" value="PROTEIN BLI-3"/>
    <property type="match status" value="1"/>
</dbReference>
<dbReference type="RefSeq" id="WP_309756646.1">
    <property type="nucleotide sequence ID" value="NZ_JAVJAF010000001.1"/>
</dbReference>
<evidence type="ECO:0000313" key="3">
    <source>
        <dbReference type="Proteomes" id="UP001268036"/>
    </source>
</evidence>
<comment type="caution">
    <text evidence="2">The sequence shown here is derived from an EMBL/GenBank/DDBJ whole genome shotgun (WGS) entry which is preliminary data.</text>
</comment>
<name>A0AAJ2EWP1_9PSED</name>
<feature type="domain" description="General stress protein FMN-binding split barrel" evidence="1">
    <location>
        <begin position="7"/>
        <end position="135"/>
    </location>
</feature>
<evidence type="ECO:0000259" key="1">
    <source>
        <dbReference type="Pfam" id="PF16242"/>
    </source>
</evidence>
<dbReference type="AlphaFoldDB" id="A0AAJ2EWP1"/>
<dbReference type="InterPro" id="IPR052917">
    <property type="entry name" value="Stress-Dev_Protein"/>
</dbReference>
<evidence type="ECO:0000313" key="2">
    <source>
        <dbReference type="EMBL" id="MDR6233591.1"/>
    </source>
</evidence>